<proteinExistence type="predicted"/>
<name>A0A0J8GV01_9ALTE</name>
<evidence type="ECO:0000256" key="6">
    <source>
        <dbReference type="ARBA" id="ARBA00023136"/>
    </source>
</evidence>
<dbReference type="Proteomes" id="UP000037600">
    <property type="component" value="Unassembled WGS sequence"/>
</dbReference>
<feature type="transmembrane region" description="Helical" evidence="7">
    <location>
        <begin position="129"/>
        <end position="158"/>
    </location>
</feature>
<protein>
    <submittedName>
        <fullName evidence="8">Uncharacterized protein</fullName>
    </submittedName>
</protein>
<dbReference type="GO" id="GO:0005886">
    <property type="term" value="C:plasma membrane"/>
    <property type="evidence" value="ECO:0007669"/>
    <property type="project" value="UniProtKB-SubCell"/>
</dbReference>
<evidence type="ECO:0000313" key="9">
    <source>
        <dbReference type="Proteomes" id="UP000037600"/>
    </source>
</evidence>
<evidence type="ECO:0000256" key="2">
    <source>
        <dbReference type="ARBA" id="ARBA00022448"/>
    </source>
</evidence>
<accession>A0A0J8GV01</accession>
<evidence type="ECO:0000256" key="5">
    <source>
        <dbReference type="ARBA" id="ARBA00022989"/>
    </source>
</evidence>
<dbReference type="AlphaFoldDB" id="A0A0J8GV01"/>
<keyword evidence="5 7" id="KW-1133">Transmembrane helix</keyword>
<evidence type="ECO:0000256" key="7">
    <source>
        <dbReference type="SAM" id="Phobius"/>
    </source>
</evidence>
<evidence type="ECO:0000256" key="4">
    <source>
        <dbReference type="ARBA" id="ARBA00022692"/>
    </source>
</evidence>
<keyword evidence="9" id="KW-1185">Reference proteome</keyword>
<dbReference type="Gene3D" id="1.10.1760.20">
    <property type="match status" value="1"/>
</dbReference>
<dbReference type="OrthoDB" id="5297929at2"/>
<dbReference type="GO" id="GO:0000041">
    <property type="term" value="P:transition metal ion transport"/>
    <property type="evidence" value="ECO:0007669"/>
    <property type="project" value="InterPro"/>
</dbReference>
<dbReference type="Pfam" id="PF01891">
    <property type="entry name" value="CbiM"/>
    <property type="match status" value="1"/>
</dbReference>
<evidence type="ECO:0000313" key="8">
    <source>
        <dbReference type="EMBL" id="KMT65129.1"/>
    </source>
</evidence>
<keyword evidence="3" id="KW-1003">Cell membrane</keyword>
<feature type="transmembrane region" description="Helical" evidence="7">
    <location>
        <begin position="170"/>
        <end position="196"/>
    </location>
</feature>
<dbReference type="RefSeq" id="WP_048692269.1">
    <property type="nucleotide sequence ID" value="NZ_KQ130490.1"/>
</dbReference>
<evidence type="ECO:0000256" key="3">
    <source>
        <dbReference type="ARBA" id="ARBA00022475"/>
    </source>
</evidence>
<dbReference type="EMBL" id="LAZL01000015">
    <property type="protein sequence ID" value="KMT65129.1"/>
    <property type="molecule type" value="Genomic_DNA"/>
</dbReference>
<feature type="transmembrane region" description="Helical" evidence="7">
    <location>
        <begin position="98"/>
        <end position="117"/>
    </location>
</feature>
<evidence type="ECO:0000256" key="1">
    <source>
        <dbReference type="ARBA" id="ARBA00004651"/>
    </source>
</evidence>
<feature type="transmembrane region" description="Helical" evidence="7">
    <location>
        <begin position="61"/>
        <end position="86"/>
    </location>
</feature>
<dbReference type="InterPro" id="IPR002751">
    <property type="entry name" value="CbiM/NikMN"/>
</dbReference>
<feature type="transmembrane region" description="Helical" evidence="7">
    <location>
        <begin position="32"/>
        <end position="49"/>
    </location>
</feature>
<keyword evidence="4 7" id="KW-0812">Transmembrane</keyword>
<keyword evidence="6 7" id="KW-0472">Membrane</keyword>
<keyword evidence="2" id="KW-0813">Transport</keyword>
<dbReference type="STRING" id="1513271.XM47_10345"/>
<reference evidence="8 9" key="1">
    <citation type="submission" date="2015-04" db="EMBL/GenBank/DDBJ databases">
        <title>Draft Genome Sequence of the Novel Agar-Digesting Marine Bacterium Q1.</title>
        <authorList>
            <person name="Li Y."/>
            <person name="Li D."/>
            <person name="Chen G."/>
            <person name="Du Z."/>
        </authorList>
    </citation>
    <scope>NUCLEOTIDE SEQUENCE [LARGE SCALE GENOMIC DNA]</scope>
    <source>
        <strain evidence="8 9">Q1</strain>
    </source>
</reference>
<sequence>MFESIFFVFLAACVYACFDNSEFKKLLDSKSKQHLFLGFSTGLAMLWSIQTSIYAGLNVHFLWLTACTLFLGFRLAIFAGLFALTISYFFVSQAWYEFALHFVSGVFVPVSVSYLIFSYSYHHLPRHFFTYIFVASFLAGAASIICKMFSLAVFYYSGGQYDWQTLTDNYLILLLLLSFPEALLNGMTMTIGVIYFPNTVRTFSDKQYLDS</sequence>
<gene>
    <name evidence="8" type="ORF">XM47_10345</name>
</gene>
<comment type="subcellular location">
    <subcellularLocation>
        <location evidence="1">Cell membrane</location>
        <topology evidence="1">Multi-pass membrane protein</topology>
    </subcellularLocation>
</comment>
<organism evidence="8 9">
    <name type="scientific">Catenovulum maritimum</name>
    <dbReference type="NCBI Taxonomy" id="1513271"/>
    <lineage>
        <taxon>Bacteria</taxon>
        <taxon>Pseudomonadati</taxon>
        <taxon>Pseudomonadota</taxon>
        <taxon>Gammaproteobacteria</taxon>
        <taxon>Alteromonadales</taxon>
        <taxon>Alteromonadaceae</taxon>
        <taxon>Catenovulum</taxon>
    </lineage>
</organism>
<comment type="caution">
    <text evidence="8">The sequence shown here is derived from an EMBL/GenBank/DDBJ whole genome shotgun (WGS) entry which is preliminary data.</text>
</comment>